<dbReference type="VEuPathDB" id="FungiDB:SI65_09923"/>
<evidence type="ECO:0000313" key="10">
    <source>
        <dbReference type="Proteomes" id="UP000094569"/>
    </source>
</evidence>
<dbReference type="AlphaFoldDB" id="A0A1E3B1E4"/>
<gene>
    <name evidence="9" type="ORF">SI65_09923</name>
</gene>
<feature type="transmembrane region" description="Helical" evidence="7">
    <location>
        <begin position="90"/>
        <end position="110"/>
    </location>
</feature>
<evidence type="ECO:0000256" key="4">
    <source>
        <dbReference type="ARBA" id="ARBA00022989"/>
    </source>
</evidence>
<evidence type="ECO:0000256" key="2">
    <source>
        <dbReference type="ARBA" id="ARBA00008066"/>
    </source>
</evidence>
<dbReference type="InterPro" id="IPR013057">
    <property type="entry name" value="AA_transpt_TM"/>
</dbReference>
<evidence type="ECO:0000256" key="5">
    <source>
        <dbReference type="ARBA" id="ARBA00023136"/>
    </source>
</evidence>
<evidence type="ECO:0000259" key="8">
    <source>
        <dbReference type="Pfam" id="PF01490"/>
    </source>
</evidence>
<comment type="caution">
    <text evidence="9">The sequence shown here is derived from an EMBL/GenBank/DDBJ whole genome shotgun (WGS) entry which is preliminary data.</text>
</comment>
<feature type="transmembrane region" description="Helical" evidence="7">
    <location>
        <begin position="169"/>
        <end position="189"/>
    </location>
</feature>
<feature type="domain" description="Amino acid transporter transmembrane" evidence="8">
    <location>
        <begin position="62"/>
        <end position="242"/>
    </location>
</feature>
<evidence type="ECO:0000256" key="1">
    <source>
        <dbReference type="ARBA" id="ARBA00004141"/>
    </source>
</evidence>
<accession>A0A1E3B1E4</accession>
<keyword evidence="3 7" id="KW-0812">Transmembrane</keyword>
<feature type="transmembrane region" description="Helical" evidence="7">
    <location>
        <begin position="64"/>
        <end position="84"/>
    </location>
</feature>
<evidence type="ECO:0000256" key="6">
    <source>
        <dbReference type="SAM" id="MobiDB-lite"/>
    </source>
</evidence>
<proteinExistence type="inferred from homology"/>
<feature type="transmembrane region" description="Helical" evidence="7">
    <location>
        <begin position="324"/>
        <end position="340"/>
    </location>
</feature>
<evidence type="ECO:0000313" key="9">
    <source>
        <dbReference type="EMBL" id="ODM14734.1"/>
    </source>
</evidence>
<dbReference type="Pfam" id="PF01490">
    <property type="entry name" value="Aa_trans"/>
    <property type="match status" value="1"/>
</dbReference>
<comment type="subcellular location">
    <subcellularLocation>
        <location evidence="1">Membrane</location>
        <topology evidence="1">Multi-pass membrane protein</topology>
    </subcellularLocation>
</comment>
<keyword evidence="4 7" id="KW-1133">Transmembrane helix</keyword>
<dbReference type="EMBL" id="JXNT01000022">
    <property type="protein sequence ID" value="ODM14734.1"/>
    <property type="molecule type" value="Genomic_DNA"/>
</dbReference>
<evidence type="ECO:0000256" key="7">
    <source>
        <dbReference type="SAM" id="Phobius"/>
    </source>
</evidence>
<reference evidence="9 10" key="1">
    <citation type="journal article" date="2016" name="BMC Genomics">
        <title>Comparative genomic and transcriptomic analyses of the Fuzhuan brick tea-fermentation fungus Aspergillus cristatus.</title>
        <authorList>
            <person name="Ge Y."/>
            <person name="Wang Y."/>
            <person name="Liu Y."/>
            <person name="Tan Y."/>
            <person name="Ren X."/>
            <person name="Zhang X."/>
            <person name="Hyde K.D."/>
            <person name="Liu Y."/>
            <person name="Liu Z."/>
        </authorList>
    </citation>
    <scope>NUCLEOTIDE SEQUENCE [LARGE SCALE GENOMIC DNA]</scope>
    <source>
        <strain evidence="9 10">GZAAS20.1005</strain>
    </source>
</reference>
<dbReference type="STRING" id="573508.A0A1E3B1E4"/>
<protein>
    <recommendedName>
        <fullName evidence="8">Amino acid transporter transmembrane domain-containing protein</fullName>
    </recommendedName>
</protein>
<keyword evidence="10" id="KW-1185">Reference proteome</keyword>
<dbReference type="GO" id="GO:0016020">
    <property type="term" value="C:membrane"/>
    <property type="evidence" value="ECO:0007669"/>
    <property type="project" value="UniProtKB-SubCell"/>
</dbReference>
<dbReference type="PANTHER" id="PTHR22950">
    <property type="entry name" value="AMINO ACID TRANSPORTER"/>
    <property type="match status" value="1"/>
</dbReference>
<dbReference type="OrthoDB" id="294730at2759"/>
<keyword evidence="5 7" id="KW-0472">Membrane</keyword>
<feature type="transmembrane region" description="Helical" evidence="7">
    <location>
        <begin position="195"/>
        <end position="217"/>
    </location>
</feature>
<name>A0A1E3B1E4_ASPCR</name>
<feature type="transmembrane region" description="Helical" evidence="7">
    <location>
        <begin position="284"/>
        <end position="303"/>
    </location>
</feature>
<evidence type="ECO:0000256" key="3">
    <source>
        <dbReference type="ARBA" id="ARBA00022692"/>
    </source>
</evidence>
<feature type="transmembrane region" description="Helical" evidence="7">
    <location>
        <begin position="247"/>
        <end position="264"/>
    </location>
</feature>
<organism evidence="9 10">
    <name type="scientific">Aspergillus cristatus</name>
    <name type="common">Chinese Fuzhuan brick tea-fermentation fungus</name>
    <name type="synonym">Eurotium cristatum</name>
    <dbReference type="NCBI Taxonomy" id="573508"/>
    <lineage>
        <taxon>Eukaryota</taxon>
        <taxon>Fungi</taxon>
        <taxon>Dikarya</taxon>
        <taxon>Ascomycota</taxon>
        <taxon>Pezizomycotina</taxon>
        <taxon>Eurotiomycetes</taxon>
        <taxon>Eurotiomycetidae</taxon>
        <taxon>Eurotiales</taxon>
        <taxon>Aspergillaceae</taxon>
        <taxon>Aspergillus</taxon>
        <taxon>Aspergillus subgen. Aspergillus</taxon>
    </lineage>
</organism>
<dbReference type="Proteomes" id="UP000094569">
    <property type="component" value="Unassembled WGS sequence"/>
</dbReference>
<feature type="transmembrane region" description="Helical" evidence="7">
    <location>
        <begin position="140"/>
        <end position="162"/>
    </location>
</feature>
<sequence length="341" mass="36664">MRSQIVNAPVSNQCSEFEDRRSGTVAHPSTMDEDKANVQPSNQDAFGNEEFAEVKYKVLNRWQCGLLMVAETIFMGILSLPTAFAGLGLAPAIIILVVLGILATYTGYVIGQFKCRYPHISSVADAGEILLGPIGRELFFTAHMLYSVFIMASHILTFTVALNTITEHGTCSLVFGVVGLVLSFSLSVPRTLKRMTWLSLASFASIIAAVFVTMIAVGVQNHVSSFKVTAQTNLVNAFTSVSKSSHMSIDICLYLVTAIVIYLYAGDRVASPALSSAGPLIAKIAYGVALPTIVIAGVIYGHIASKTIYVRIFAGTDRMHKKDFVAVGSWVGLALSLWVVA</sequence>
<dbReference type="GO" id="GO:0015179">
    <property type="term" value="F:L-amino acid transmembrane transporter activity"/>
    <property type="evidence" value="ECO:0007669"/>
    <property type="project" value="TreeGrafter"/>
</dbReference>
<comment type="similarity">
    <text evidence="2">Belongs to the amino acid/polyamine transporter 2 family.</text>
</comment>
<dbReference type="PANTHER" id="PTHR22950:SF479">
    <property type="entry name" value="AMINO ACID TRANSPORTER (EUROFUNG)-RELATED"/>
    <property type="match status" value="1"/>
</dbReference>
<feature type="region of interest" description="Disordered" evidence="6">
    <location>
        <begin position="17"/>
        <end position="42"/>
    </location>
</feature>